<evidence type="ECO:0000256" key="2">
    <source>
        <dbReference type="ARBA" id="ARBA00022801"/>
    </source>
</evidence>
<evidence type="ECO:0000259" key="6">
    <source>
        <dbReference type="PROSITE" id="PS50240"/>
    </source>
</evidence>
<dbReference type="InterPro" id="IPR009003">
    <property type="entry name" value="Peptidase_S1_PA"/>
</dbReference>
<dbReference type="AlphaFoldDB" id="A0A226DAQ1"/>
<dbReference type="PANTHER" id="PTHR24276">
    <property type="entry name" value="POLYSERASE-RELATED"/>
    <property type="match status" value="1"/>
</dbReference>
<keyword evidence="5" id="KW-0732">Signal</keyword>
<feature type="domain" description="Peptidase S1" evidence="6">
    <location>
        <begin position="38"/>
        <end position="283"/>
    </location>
</feature>
<keyword evidence="2" id="KW-0378">Hydrolase</keyword>
<evidence type="ECO:0000313" key="8">
    <source>
        <dbReference type="Proteomes" id="UP000198287"/>
    </source>
</evidence>
<organism evidence="7 8">
    <name type="scientific">Folsomia candida</name>
    <name type="common">Springtail</name>
    <dbReference type="NCBI Taxonomy" id="158441"/>
    <lineage>
        <taxon>Eukaryota</taxon>
        <taxon>Metazoa</taxon>
        <taxon>Ecdysozoa</taxon>
        <taxon>Arthropoda</taxon>
        <taxon>Hexapoda</taxon>
        <taxon>Collembola</taxon>
        <taxon>Entomobryomorpha</taxon>
        <taxon>Isotomoidea</taxon>
        <taxon>Isotomidae</taxon>
        <taxon>Proisotominae</taxon>
        <taxon>Folsomia</taxon>
    </lineage>
</organism>
<reference evidence="7 8" key="1">
    <citation type="submission" date="2015-12" db="EMBL/GenBank/DDBJ databases">
        <title>The genome of Folsomia candida.</title>
        <authorList>
            <person name="Faddeeva A."/>
            <person name="Derks M.F."/>
            <person name="Anvar Y."/>
            <person name="Smit S."/>
            <person name="Van Straalen N."/>
            <person name="Roelofs D."/>
        </authorList>
    </citation>
    <scope>NUCLEOTIDE SEQUENCE [LARGE SCALE GENOMIC DNA]</scope>
    <source>
        <strain evidence="7 8">VU population</strain>
        <tissue evidence="7">Whole body</tissue>
    </source>
</reference>
<dbReference type="Proteomes" id="UP000198287">
    <property type="component" value="Unassembled WGS sequence"/>
</dbReference>
<keyword evidence="1" id="KW-0645">Protease</keyword>
<name>A0A226DAQ1_FOLCA</name>
<evidence type="ECO:0000256" key="5">
    <source>
        <dbReference type="SAM" id="SignalP"/>
    </source>
</evidence>
<evidence type="ECO:0000256" key="3">
    <source>
        <dbReference type="ARBA" id="ARBA00022825"/>
    </source>
</evidence>
<dbReference type="GO" id="GO:0004252">
    <property type="term" value="F:serine-type endopeptidase activity"/>
    <property type="evidence" value="ECO:0007669"/>
    <property type="project" value="InterPro"/>
</dbReference>
<dbReference type="InterPro" id="IPR033116">
    <property type="entry name" value="TRYPSIN_SER"/>
</dbReference>
<dbReference type="Gene3D" id="2.40.10.10">
    <property type="entry name" value="Trypsin-like serine proteases"/>
    <property type="match status" value="2"/>
</dbReference>
<feature type="chain" id="PRO_5012126852" evidence="5">
    <location>
        <begin position="22"/>
        <end position="283"/>
    </location>
</feature>
<evidence type="ECO:0000256" key="4">
    <source>
        <dbReference type="ARBA" id="ARBA00023157"/>
    </source>
</evidence>
<dbReference type="OrthoDB" id="6755574at2759"/>
<keyword evidence="8" id="KW-1185">Reference proteome</keyword>
<sequence length="283" mass="30169">MTCTTQILAGCVLIFAVICQGGSTGLKGKSNFKNPSKIVGGSDALPNEFPYQVSIQEQGVHMCGGSILSNVKIATAAHCCQDFMDDFTWENLVVVAGAHVAEDASEPTLQRRFVNRPQIHDEYDPETSGMPFESYYLQYPGRTTAYGFSMANPRVGMGIIRVTGDRQVGTICTATGWGDTYENEPKNDTKTGNGPLQKRSMTIVSRPVCATSWGPVTQDIICAGGILGRDICNGDSGGPLVCGSGSFRCLAGAVSFGGEPCAIGKPAGFANVAWLYNFFMEDK</sequence>
<dbReference type="PANTHER" id="PTHR24276:SF98">
    <property type="entry name" value="FI18310P1-RELATED"/>
    <property type="match status" value="1"/>
</dbReference>
<evidence type="ECO:0000256" key="1">
    <source>
        <dbReference type="ARBA" id="ARBA00022670"/>
    </source>
</evidence>
<dbReference type="InterPro" id="IPR050430">
    <property type="entry name" value="Peptidase_S1"/>
</dbReference>
<evidence type="ECO:0000313" key="7">
    <source>
        <dbReference type="EMBL" id="OXA41978.1"/>
    </source>
</evidence>
<dbReference type="PROSITE" id="PS00135">
    <property type="entry name" value="TRYPSIN_SER"/>
    <property type="match status" value="1"/>
</dbReference>
<dbReference type="Pfam" id="PF00089">
    <property type="entry name" value="Trypsin"/>
    <property type="match status" value="1"/>
</dbReference>
<dbReference type="GO" id="GO:0006508">
    <property type="term" value="P:proteolysis"/>
    <property type="evidence" value="ECO:0007669"/>
    <property type="project" value="UniProtKB-KW"/>
</dbReference>
<dbReference type="CDD" id="cd00190">
    <property type="entry name" value="Tryp_SPc"/>
    <property type="match status" value="1"/>
</dbReference>
<dbReference type="STRING" id="158441.A0A226DAQ1"/>
<accession>A0A226DAQ1</accession>
<dbReference type="OMA" id="QDIICAG"/>
<dbReference type="PROSITE" id="PS50240">
    <property type="entry name" value="TRYPSIN_DOM"/>
    <property type="match status" value="1"/>
</dbReference>
<dbReference type="SMART" id="SM00020">
    <property type="entry name" value="Tryp_SPc"/>
    <property type="match status" value="1"/>
</dbReference>
<protein>
    <submittedName>
        <fullName evidence="7">Chymotrypsinogen B</fullName>
    </submittedName>
</protein>
<dbReference type="SUPFAM" id="SSF50494">
    <property type="entry name" value="Trypsin-like serine proteases"/>
    <property type="match status" value="1"/>
</dbReference>
<proteinExistence type="predicted"/>
<keyword evidence="3" id="KW-0720">Serine protease</keyword>
<feature type="signal peptide" evidence="5">
    <location>
        <begin position="1"/>
        <end position="21"/>
    </location>
</feature>
<dbReference type="EMBL" id="LNIX01000027">
    <property type="protein sequence ID" value="OXA41978.1"/>
    <property type="molecule type" value="Genomic_DNA"/>
</dbReference>
<keyword evidence="4" id="KW-1015">Disulfide bond</keyword>
<dbReference type="InterPro" id="IPR043504">
    <property type="entry name" value="Peptidase_S1_PA_chymotrypsin"/>
</dbReference>
<comment type="caution">
    <text evidence="7">The sequence shown here is derived from an EMBL/GenBank/DDBJ whole genome shotgun (WGS) entry which is preliminary data.</text>
</comment>
<gene>
    <name evidence="7" type="ORF">Fcan01_23205</name>
</gene>
<dbReference type="InterPro" id="IPR001254">
    <property type="entry name" value="Trypsin_dom"/>
</dbReference>